<evidence type="ECO:0000313" key="2">
    <source>
        <dbReference type="Proteomes" id="UP000664795"/>
    </source>
</evidence>
<organism evidence="1 2">
    <name type="scientific">Fibrella aquatilis</name>
    <dbReference type="NCBI Taxonomy" id="2817059"/>
    <lineage>
        <taxon>Bacteria</taxon>
        <taxon>Pseudomonadati</taxon>
        <taxon>Bacteroidota</taxon>
        <taxon>Cytophagia</taxon>
        <taxon>Cytophagales</taxon>
        <taxon>Spirosomataceae</taxon>
        <taxon>Fibrella</taxon>
    </lineage>
</organism>
<proteinExistence type="predicted"/>
<gene>
    <name evidence="1" type="ORF">J2I48_19610</name>
</gene>
<sequence length="295" mass="34513">MMTVSNYQEHPLYYNDVNSRRLSINQLTETFSVTTTLVDGKRARKRITETVAHSNKFFFTENVPPFFRQQLRGETRMDVLKEFCQLATNPTKAMLRVKVDLSADVQLAAAEWHSIIDYCITSLGLAGSPAIVLHAPTATHCLHLFVLSHKPLKGEETVEHQRIVRRMMAIQLALWWHNPVYRNTVFKPTPHELANGHSQTSCGSFISRAIYDLLDHKQIETIYSLREHLWLMYQIKSYCRLDDYSFYELRFRHKQFSWINACDLSLDVGVIRIWLDFNRLVKQPQVRNRIMANIK</sequence>
<accession>A0A939GAT2</accession>
<dbReference type="RefSeq" id="WP_207337192.1">
    <property type="nucleotide sequence ID" value="NZ_JAFMYU010000018.1"/>
</dbReference>
<comment type="caution">
    <text evidence="1">The sequence shown here is derived from an EMBL/GenBank/DDBJ whole genome shotgun (WGS) entry which is preliminary data.</text>
</comment>
<evidence type="ECO:0000313" key="1">
    <source>
        <dbReference type="EMBL" id="MBO0933227.1"/>
    </source>
</evidence>
<keyword evidence="2" id="KW-1185">Reference proteome</keyword>
<reference evidence="1 2" key="1">
    <citation type="submission" date="2021-03" db="EMBL/GenBank/DDBJ databases">
        <title>Fibrella sp. HMF5036 genome sequencing and assembly.</title>
        <authorList>
            <person name="Kang H."/>
            <person name="Kim H."/>
            <person name="Bae S."/>
            <person name="Joh K."/>
        </authorList>
    </citation>
    <scope>NUCLEOTIDE SEQUENCE [LARGE SCALE GENOMIC DNA]</scope>
    <source>
        <strain evidence="1 2">HMF5036</strain>
    </source>
</reference>
<dbReference type="AlphaFoldDB" id="A0A939GAT2"/>
<dbReference type="EMBL" id="JAFMYU010000018">
    <property type="protein sequence ID" value="MBO0933227.1"/>
    <property type="molecule type" value="Genomic_DNA"/>
</dbReference>
<protein>
    <submittedName>
        <fullName evidence="1">Uncharacterized protein</fullName>
    </submittedName>
</protein>
<dbReference type="Proteomes" id="UP000664795">
    <property type="component" value="Unassembled WGS sequence"/>
</dbReference>
<name>A0A939GAT2_9BACT</name>